<gene>
    <name evidence="2" type="ORF">FCM35_KLT05019</name>
</gene>
<comment type="caution">
    <text evidence="2">The sequence shown here is derived from an EMBL/GenBank/DDBJ whole genome shotgun (WGS) entry which is preliminary data.</text>
</comment>
<evidence type="ECO:0000313" key="3">
    <source>
        <dbReference type="Proteomes" id="UP000623129"/>
    </source>
</evidence>
<feature type="region of interest" description="Disordered" evidence="1">
    <location>
        <begin position="97"/>
        <end position="118"/>
    </location>
</feature>
<evidence type="ECO:0000256" key="1">
    <source>
        <dbReference type="SAM" id="MobiDB-lite"/>
    </source>
</evidence>
<organism evidence="2 3">
    <name type="scientific">Carex littledalei</name>
    <dbReference type="NCBI Taxonomy" id="544730"/>
    <lineage>
        <taxon>Eukaryota</taxon>
        <taxon>Viridiplantae</taxon>
        <taxon>Streptophyta</taxon>
        <taxon>Embryophyta</taxon>
        <taxon>Tracheophyta</taxon>
        <taxon>Spermatophyta</taxon>
        <taxon>Magnoliopsida</taxon>
        <taxon>Liliopsida</taxon>
        <taxon>Poales</taxon>
        <taxon>Cyperaceae</taxon>
        <taxon>Cyperoideae</taxon>
        <taxon>Cariceae</taxon>
        <taxon>Carex</taxon>
        <taxon>Carex subgen. Euthyceras</taxon>
    </lineage>
</organism>
<dbReference type="AlphaFoldDB" id="A0A833QX39"/>
<proteinExistence type="predicted"/>
<dbReference type="Proteomes" id="UP000623129">
    <property type="component" value="Unassembled WGS sequence"/>
</dbReference>
<accession>A0A833QX39</accession>
<evidence type="ECO:0000313" key="2">
    <source>
        <dbReference type="EMBL" id="KAF3329688.1"/>
    </source>
</evidence>
<dbReference type="EMBL" id="SWLB01000014">
    <property type="protein sequence ID" value="KAF3329688.1"/>
    <property type="molecule type" value="Genomic_DNA"/>
</dbReference>
<protein>
    <submittedName>
        <fullName evidence="2">Uncharacterized protein</fullName>
    </submittedName>
</protein>
<name>A0A833QX39_9POAL</name>
<reference evidence="2" key="1">
    <citation type="submission" date="2020-01" db="EMBL/GenBank/DDBJ databases">
        <title>Genome sequence of Kobresia littledalei, the first chromosome-level genome in the family Cyperaceae.</title>
        <authorList>
            <person name="Qu G."/>
        </authorList>
    </citation>
    <scope>NUCLEOTIDE SEQUENCE</scope>
    <source>
        <strain evidence="2">C.B.Clarke</strain>
        <tissue evidence="2">Leaf</tissue>
    </source>
</reference>
<keyword evidence="3" id="KW-1185">Reference proteome</keyword>
<sequence>MSVIVRTFRPQLVAANSSENGSVSLMDLDVAPNPNPTEKNDSLKDLMCLDTGVRNGFCKQGEIIDAYIGGSGAGKNRLDEMILTHLSDFSCQTKQQGVLEEPNMSGSSLVRRHNAVET</sequence>